<name>A0A1E5XU35_9HYPH</name>
<evidence type="ECO:0000313" key="3">
    <source>
        <dbReference type="Proteomes" id="UP000095463"/>
    </source>
</evidence>
<dbReference type="EMBL" id="LAJE02000090">
    <property type="protein sequence ID" value="OEO32109.1"/>
    <property type="molecule type" value="Genomic_DNA"/>
</dbReference>
<protein>
    <recommendedName>
        <fullName evidence="1">AB hydrolase-1 domain-containing protein</fullName>
    </recommendedName>
</protein>
<organism evidence="2 3">
    <name type="scientific">Devosia insulae DS-56</name>
    <dbReference type="NCBI Taxonomy" id="1116389"/>
    <lineage>
        <taxon>Bacteria</taxon>
        <taxon>Pseudomonadati</taxon>
        <taxon>Pseudomonadota</taxon>
        <taxon>Alphaproteobacteria</taxon>
        <taxon>Hyphomicrobiales</taxon>
        <taxon>Devosiaceae</taxon>
        <taxon>Devosia</taxon>
    </lineage>
</organism>
<dbReference type="RefSeq" id="WP_069908702.1">
    <property type="nucleotide sequence ID" value="NZ_LAJE02000090.1"/>
</dbReference>
<dbReference type="Pfam" id="PF12697">
    <property type="entry name" value="Abhydrolase_6"/>
    <property type="match status" value="1"/>
</dbReference>
<dbReference type="AlphaFoldDB" id="A0A1E5XU35"/>
<reference evidence="2 3" key="1">
    <citation type="journal article" date="2015" name="Genome Announc.">
        <title>Genome Assemblies of Three Soil-Associated Devosia species: D. insulae, D. limi, and D. soli.</title>
        <authorList>
            <person name="Hassan Y.I."/>
            <person name="Lepp D."/>
            <person name="Zhou T."/>
        </authorList>
    </citation>
    <scope>NUCLEOTIDE SEQUENCE [LARGE SCALE GENOMIC DNA]</scope>
    <source>
        <strain evidence="2 3">DS-56</strain>
    </source>
</reference>
<evidence type="ECO:0000259" key="1">
    <source>
        <dbReference type="Pfam" id="PF12697"/>
    </source>
</evidence>
<evidence type="ECO:0000313" key="2">
    <source>
        <dbReference type="EMBL" id="OEO32109.1"/>
    </source>
</evidence>
<feature type="domain" description="AB hydrolase-1" evidence="1">
    <location>
        <begin position="23"/>
        <end position="255"/>
    </location>
</feature>
<dbReference type="OrthoDB" id="63519at2"/>
<sequence length="267" mass="28102">MSSTVSRDGTVIGYAKIGAGPAIILIAGATQYRAIDQQTPELARLLAEAGFSVINYDRRGRGESGDTLPYAVAREVEDIAALIAVAGGRASLYGASSGCALALEAAQSGLPVDKLVLYEPPYVVDDSWTPPPRDYFEKLAGFREAGDKAGALTYFFTASIHMPPEQVEAMKQSPFWTMLEPVGHTIEYDALCMGKEAVEGGLATTQRWNRVTQPVLVVDGDASFPFMAGGANAVAKVLGAGRKTLAGQGHGPAPEAIAPVVVEFLRG</sequence>
<dbReference type="InterPro" id="IPR000073">
    <property type="entry name" value="AB_hydrolase_1"/>
</dbReference>
<proteinExistence type="predicted"/>
<comment type="caution">
    <text evidence="2">The sequence shown here is derived from an EMBL/GenBank/DDBJ whole genome shotgun (WGS) entry which is preliminary data.</text>
</comment>
<gene>
    <name evidence="2" type="ORF">VW23_000805</name>
</gene>
<dbReference type="Proteomes" id="UP000095463">
    <property type="component" value="Unassembled WGS sequence"/>
</dbReference>
<keyword evidence="3" id="KW-1185">Reference proteome</keyword>
<dbReference type="InterPro" id="IPR029058">
    <property type="entry name" value="AB_hydrolase_fold"/>
</dbReference>
<dbReference type="Gene3D" id="3.40.50.1820">
    <property type="entry name" value="alpha/beta hydrolase"/>
    <property type="match status" value="1"/>
</dbReference>
<accession>A0A1E5XU35</accession>
<dbReference type="SUPFAM" id="SSF53474">
    <property type="entry name" value="alpha/beta-Hydrolases"/>
    <property type="match status" value="1"/>
</dbReference>